<dbReference type="EMBL" id="KY684104">
    <property type="protein sequence ID" value="ARF10491.1"/>
    <property type="molecule type" value="Genomic_DNA"/>
</dbReference>
<protein>
    <submittedName>
        <fullName evidence="1">Uncharacterized protein</fullName>
    </submittedName>
</protein>
<accession>A0A1V0SFN3</accession>
<evidence type="ECO:0000313" key="1">
    <source>
        <dbReference type="EMBL" id="ARF10491.1"/>
    </source>
</evidence>
<sequence length="165" mass="19819">MFIITNINMTYKTLELTVFNELKFKNGDLEITEEQLFDAYDFIIITVDKCYTDDIKHILEKLNYHYVYDYHIDINWIKKKCCYANNKFIKYELIPVFGFGYDIPGTNNNERWKYYQDKLPCFILSKDCSELNYLSNFYKISKICGSNYFLLMEQKGNMTKPAKRV</sequence>
<reference evidence="1" key="1">
    <citation type="journal article" date="2017" name="Science">
        <title>Giant viruses with an expanded complement of translation system components.</title>
        <authorList>
            <person name="Schulz F."/>
            <person name="Yutin N."/>
            <person name="Ivanova N.N."/>
            <person name="Ortega D.R."/>
            <person name="Lee T.K."/>
            <person name="Vierheilig J."/>
            <person name="Daims H."/>
            <person name="Horn M."/>
            <person name="Wagner M."/>
            <person name="Jensen G.J."/>
            <person name="Kyrpides N.C."/>
            <person name="Koonin E.V."/>
            <person name="Woyke T."/>
        </authorList>
    </citation>
    <scope>NUCLEOTIDE SEQUENCE</scope>
    <source>
        <strain evidence="1">HKV1</strain>
    </source>
</reference>
<name>A0A1V0SFN3_9VIRU</name>
<gene>
    <name evidence="1" type="ORF">Hokovirus_2_18</name>
</gene>
<organism evidence="1">
    <name type="scientific">Hokovirus HKV1</name>
    <dbReference type="NCBI Taxonomy" id="1977638"/>
    <lineage>
        <taxon>Viruses</taxon>
        <taxon>Varidnaviria</taxon>
        <taxon>Bamfordvirae</taxon>
        <taxon>Nucleocytoviricota</taxon>
        <taxon>Megaviricetes</taxon>
        <taxon>Imitervirales</taxon>
        <taxon>Mimiviridae</taxon>
        <taxon>Klosneuvirinae</taxon>
        <taxon>Hokovirus</taxon>
    </lineage>
</organism>
<proteinExistence type="predicted"/>